<feature type="non-terminal residue" evidence="1">
    <location>
        <position position="1"/>
    </location>
</feature>
<dbReference type="EMBL" id="JASVEJ010000034">
    <property type="protein sequence ID" value="MDL5057558.1"/>
    <property type="molecule type" value="Genomic_DNA"/>
</dbReference>
<keyword evidence="2" id="KW-1185">Reference proteome</keyword>
<gene>
    <name evidence="1" type="ORF">QQ055_08830</name>
</gene>
<dbReference type="RefSeq" id="WP_286004586.1">
    <property type="nucleotide sequence ID" value="NZ_JASVEJ010000034.1"/>
</dbReference>
<evidence type="ECO:0000313" key="1">
    <source>
        <dbReference type="EMBL" id="MDL5057558.1"/>
    </source>
</evidence>
<accession>A0ABT7LZX9</accession>
<proteinExistence type="predicted"/>
<name>A0ABT7LZX9_9CYAN</name>
<evidence type="ECO:0000313" key="2">
    <source>
        <dbReference type="Proteomes" id="UP001230986"/>
    </source>
</evidence>
<comment type="caution">
    <text evidence="1">The sequence shown here is derived from an EMBL/GenBank/DDBJ whole genome shotgun (WGS) entry which is preliminary data.</text>
</comment>
<organism evidence="1 2">
    <name type="scientific">Geitlerinema calcuttense NRMC-F 0142</name>
    <dbReference type="NCBI Taxonomy" id="2922238"/>
    <lineage>
        <taxon>Bacteria</taxon>
        <taxon>Bacillati</taxon>
        <taxon>Cyanobacteriota</taxon>
        <taxon>Cyanophyceae</taxon>
        <taxon>Geitlerinematales</taxon>
        <taxon>Geitlerinemataceae</taxon>
        <taxon>Geitlerinema</taxon>
    </lineage>
</organism>
<reference evidence="1 2" key="1">
    <citation type="submission" date="2023-06" db="EMBL/GenBank/DDBJ databases">
        <title>Whole genome sequence of Oscillatoria calcuttensis NRMC-F 0142.</title>
        <authorList>
            <person name="Shakena Fathima T."/>
            <person name="Muralitharan G."/>
            <person name="Thajuddin N."/>
        </authorList>
    </citation>
    <scope>NUCLEOTIDE SEQUENCE [LARGE SCALE GENOMIC DNA]</scope>
    <source>
        <strain evidence="1 2">NRMC-F 0142</strain>
    </source>
</reference>
<dbReference type="Proteomes" id="UP001230986">
    <property type="component" value="Unassembled WGS sequence"/>
</dbReference>
<sequence>DGSAWSEFNTLLLIQDLKSTLFLIQHPATHQAKYSTSNSALPTPLFPNPQLPTPFFTQHSALYTQH</sequence>
<protein>
    <submittedName>
        <fullName evidence="1">Uncharacterized protein</fullName>
    </submittedName>
</protein>